<gene>
    <name evidence="2" type="ORF">HID58_033413</name>
</gene>
<protein>
    <submittedName>
        <fullName evidence="2">Uncharacterized protein</fullName>
    </submittedName>
</protein>
<dbReference type="Proteomes" id="UP000824890">
    <property type="component" value="Unassembled WGS sequence"/>
</dbReference>
<feature type="region of interest" description="Disordered" evidence="1">
    <location>
        <begin position="1"/>
        <end position="63"/>
    </location>
</feature>
<organism evidence="2 3">
    <name type="scientific">Brassica napus</name>
    <name type="common">Rape</name>
    <dbReference type="NCBI Taxonomy" id="3708"/>
    <lineage>
        <taxon>Eukaryota</taxon>
        <taxon>Viridiplantae</taxon>
        <taxon>Streptophyta</taxon>
        <taxon>Embryophyta</taxon>
        <taxon>Tracheophyta</taxon>
        <taxon>Spermatophyta</taxon>
        <taxon>Magnoliopsida</taxon>
        <taxon>eudicotyledons</taxon>
        <taxon>Gunneridae</taxon>
        <taxon>Pentapetalae</taxon>
        <taxon>rosids</taxon>
        <taxon>malvids</taxon>
        <taxon>Brassicales</taxon>
        <taxon>Brassicaceae</taxon>
        <taxon>Brassiceae</taxon>
        <taxon>Brassica</taxon>
    </lineage>
</organism>
<evidence type="ECO:0000313" key="3">
    <source>
        <dbReference type="Proteomes" id="UP000824890"/>
    </source>
</evidence>
<accession>A0ABQ8BZ64</accession>
<evidence type="ECO:0000313" key="2">
    <source>
        <dbReference type="EMBL" id="KAH0910092.1"/>
    </source>
</evidence>
<keyword evidence="3" id="KW-1185">Reference proteome</keyword>
<proteinExistence type="predicted"/>
<evidence type="ECO:0000256" key="1">
    <source>
        <dbReference type="SAM" id="MobiDB-lite"/>
    </source>
</evidence>
<dbReference type="EMBL" id="JAGKQM010000009">
    <property type="protein sequence ID" value="KAH0910092.1"/>
    <property type="molecule type" value="Genomic_DNA"/>
</dbReference>
<comment type="caution">
    <text evidence="2">The sequence shown here is derived from an EMBL/GenBank/DDBJ whole genome shotgun (WGS) entry which is preliminary data.</text>
</comment>
<reference evidence="2 3" key="1">
    <citation type="submission" date="2021-05" db="EMBL/GenBank/DDBJ databases">
        <title>Genome Assembly of Synthetic Allotetraploid Brassica napus Reveals Homoeologous Exchanges between Subgenomes.</title>
        <authorList>
            <person name="Davis J.T."/>
        </authorList>
    </citation>
    <scope>NUCLEOTIDE SEQUENCE [LARGE SCALE GENOMIC DNA]</scope>
    <source>
        <strain evidence="3">cv. Da-Ae</strain>
        <tissue evidence="2">Seedling</tissue>
    </source>
</reference>
<name>A0ABQ8BZ64_BRANA</name>
<sequence>MVSQSNAAGSSGAIEQTHRKLNPSPDLRRRSVSDSDDDKTPSFMDSTALTSPPVDAVDGGSSTKFPRRLFAPGFYPTKLRLNIYSKAGFFFSSSPPINEKSS</sequence>